<dbReference type="EMBL" id="HACG01037308">
    <property type="protein sequence ID" value="CEK84173.1"/>
    <property type="molecule type" value="Transcribed_RNA"/>
</dbReference>
<reference evidence="2" key="1">
    <citation type="submission" date="2014-12" db="EMBL/GenBank/DDBJ databases">
        <title>Insight into the proteome of Arion vulgaris.</title>
        <authorList>
            <person name="Aradska J."/>
            <person name="Bulat T."/>
            <person name="Smidak R."/>
            <person name="Sarate P."/>
            <person name="Gangsoo J."/>
            <person name="Sialana F."/>
            <person name="Bilban M."/>
            <person name="Lubec G."/>
        </authorList>
    </citation>
    <scope>NUCLEOTIDE SEQUENCE</scope>
    <source>
        <tissue evidence="2">Skin</tissue>
    </source>
</reference>
<evidence type="ECO:0000313" key="2">
    <source>
        <dbReference type="EMBL" id="CEK84174.1"/>
    </source>
</evidence>
<evidence type="ECO:0000313" key="1">
    <source>
        <dbReference type="EMBL" id="CEK84173.1"/>
    </source>
</evidence>
<proteinExistence type="predicted"/>
<organism evidence="2">
    <name type="scientific">Arion vulgaris</name>
    <dbReference type="NCBI Taxonomy" id="1028688"/>
    <lineage>
        <taxon>Eukaryota</taxon>
        <taxon>Metazoa</taxon>
        <taxon>Spiralia</taxon>
        <taxon>Lophotrochozoa</taxon>
        <taxon>Mollusca</taxon>
        <taxon>Gastropoda</taxon>
        <taxon>Heterobranchia</taxon>
        <taxon>Euthyneura</taxon>
        <taxon>Panpulmonata</taxon>
        <taxon>Eupulmonata</taxon>
        <taxon>Stylommatophora</taxon>
        <taxon>Helicina</taxon>
        <taxon>Arionoidea</taxon>
        <taxon>Arionidae</taxon>
        <taxon>Arion</taxon>
    </lineage>
</organism>
<protein>
    <submittedName>
        <fullName evidence="2">Uncharacterized protein</fullName>
    </submittedName>
</protein>
<name>A0A0B7AT07_9EUPU</name>
<accession>A0A0B7AT07</accession>
<dbReference type="AlphaFoldDB" id="A0A0B7AT07"/>
<dbReference type="EMBL" id="HACG01037309">
    <property type="protein sequence ID" value="CEK84174.1"/>
    <property type="molecule type" value="Transcribed_RNA"/>
</dbReference>
<gene>
    <name evidence="2" type="primary">ORF141123</name>
    <name evidence="1" type="synonym">ORF141119</name>
</gene>
<sequence>MTSSTVTQDDNIRGKLLDRVSHLTMPDGTPRTTQEWNKGEDEHLTCGVNETHGSTLP</sequence>